<keyword evidence="6 9" id="KW-0482">Metalloprotease</keyword>
<dbReference type="PANTHER" id="PTHR10127">
    <property type="entry name" value="DISCOIDIN, CUB, EGF, LAMININ , AND ZINC METALLOPROTEASE DOMAIN CONTAINING"/>
    <property type="match status" value="1"/>
</dbReference>
<proteinExistence type="predicted"/>
<dbReference type="GO" id="GO:0008270">
    <property type="term" value="F:zinc ion binding"/>
    <property type="evidence" value="ECO:0007669"/>
    <property type="project" value="UniProtKB-UniRule"/>
</dbReference>
<keyword evidence="13" id="KW-1185">Reference proteome</keyword>
<dbReference type="EC" id="3.4.24.-" evidence="10"/>
<dbReference type="AlphaFoldDB" id="A0A3B3QYW8"/>
<dbReference type="Proteomes" id="UP000261540">
    <property type="component" value="Unplaced"/>
</dbReference>
<dbReference type="InterPro" id="IPR001506">
    <property type="entry name" value="Peptidase_M12A"/>
</dbReference>
<dbReference type="GeneTree" id="ENSGT00940000154856"/>
<feature type="binding site" evidence="9">
    <location>
        <position position="153"/>
    </location>
    <ligand>
        <name>Zn(2+)</name>
        <dbReference type="ChEBI" id="CHEBI:29105"/>
        <note>catalytic</note>
    </ligand>
</feature>
<evidence type="ECO:0000256" key="2">
    <source>
        <dbReference type="ARBA" id="ARBA00022723"/>
    </source>
</evidence>
<organism evidence="12 13">
    <name type="scientific">Paramormyrops kingsleyae</name>
    <dbReference type="NCBI Taxonomy" id="1676925"/>
    <lineage>
        <taxon>Eukaryota</taxon>
        <taxon>Metazoa</taxon>
        <taxon>Chordata</taxon>
        <taxon>Craniata</taxon>
        <taxon>Vertebrata</taxon>
        <taxon>Euteleostomi</taxon>
        <taxon>Actinopterygii</taxon>
        <taxon>Neopterygii</taxon>
        <taxon>Teleostei</taxon>
        <taxon>Osteoglossocephala</taxon>
        <taxon>Osteoglossomorpha</taxon>
        <taxon>Osteoglossiformes</taxon>
        <taxon>Mormyridae</taxon>
        <taxon>Paramormyrops</taxon>
    </lineage>
</organism>
<feature type="active site" evidence="9">
    <location>
        <position position="154"/>
    </location>
</feature>
<dbReference type="FunFam" id="3.40.390.10:FF:000040">
    <property type="entry name" value="Metalloendopeptidase"/>
    <property type="match status" value="1"/>
</dbReference>
<feature type="signal peptide" evidence="10">
    <location>
        <begin position="1"/>
        <end position="21"/>
    </location>
</feature>
<reference evidence="12" key="1">
    <citation type="submission" date="2025-08" db="UniProtKB">
        <authorList>
            <consortium name="Ensembl"/>
        </authorList>
    </citation>
    <scope>IDENTIFICATION</scope>
</reference>
<evidence type="ECO:0000256" key="5">
    <source>
        <dbReference type="ARBA" id="ARBA00022833"/>
    </source>
</evidence>
<keyword evidence="2 9" id="KW-0479">Metal-binding</keyword>
<name>A0A3B3QYW8_9TELE</name>
<evidence type="ECO:0000256" key="4">
    <source>
        <dbReference type="ARBA" id="ARBA00022801"/>
    </source>
</evidence>
<dbReference type="PROSITE" id="PS51864">
    <property type="entry name" value="ASTACIN"/>
    <property type="match status" value="1"/>
</dbReference>
<keyword evidence="3 10" id="KW-0732">Signal</keyword>
<dbReference type="InterPro" id="IPR006026">
    <property type="entry name" value="Peptidase_Metallo"/>
</dbReference>
<evidence type="ECO:0000256" key="6">
    <source>
        <dbReference type="ARBA" id="ARBA00023049"/>
    </source>
</evidence>
<accession>A0A3B3QYW8</accession>
<keyword evidence="4 9" id="KW-0378">Hydrolase</keyword>
<dbReference type="SUPFAM" id="SSF55486">
    <property type="entry name" value="Metalloproteases ('zincins'), catalytic domain"/>
    <property type="match status" value="1"/>
</dbReference>
<feature type="binding site" evidence="9">
    <location>
        <position position="163"/>
    </location>
    <ligand>
        <name>Zn(2+)</name>
        <dbReference type="ChEBI" id="CHEBI:29105"/>
        <note>catalytic</note>
    </ligand>
</feature>
<evidence type="ECO:0000256" key="1">
    <source>
        <dbReference type="ARBA" id="ARBA00022670"/>
    </source>
</evidence>
<evidence type="ECO:0000256" key="7">
    <source>
        <dbReference type="ARBA" id="ARBA00023145"/>
    </source>
</evidence>
<dbReference type="Ensembl" id="ENSPKIT00000034978.1">
    <property type="protein sequence ID" value="ENSPKIP00000010840.1"/>
    <property type="gene ID" value="ENSPKIG00000025342.1"/>
</dbReference>
<keyword evidence="7" id="KW-0865">Zymogen</keyword>
<evidence type="ECO:0000256" key="3">
    <source>
        <dbReference type="ARBA" id="ARBA00022729"/>
    </source>
</evidence>
<sequence length="256" mass="29072">DKMDHKFAFTILALLLSLSKAYPSRQFHEAFSLSFYPVLKGSSQMLVEGDLLITNTKNAMICYMNICLWPKSANGLVEVPYVISSGFCKWMPSRHFKKFTSKTCIRFTPWTSQSDYLSIENLYGCYSSIGKIGGKQVVSLMESTCLIGGIVQHELNHALGFYHEHVRSDRDRYVRINWKYVDPNETFNFDKQNTTNEITAYDYGSVIPSTAFQMSKSKPGMDTITPIPDETAQIGQRNGLSQSDILRINKLYGCCE</sequence>
<evidence type="ECO:0000259" key="11">
    <source>
        <dbReference type="PROSITE" id="PS51864"/>
    </source>
</evidence>
<reference evidence="12" key="2">
    <citation type="submission" date="2025-09" db="UniProtKB">
        <authorList>
            <consortium name="Ensembl"/>
        </authorList>
    </citation>
    <scope>IDENTIFICATION</scope>
</reference>
<evidence type="ECO:0000256" key="10">
    <source>
        <dbReference type="RuleBase" id="RU361183"/>
    </source>
</evidence>
<feature type="domain" description="Peptidase M12A" evidence="11">
    <location>
        <begin position="58"/>
        <end position="256"/>
    </location>
</feature>
<comment type="cofactor">
    <cofactor evidence="9 10">
        <name>Zn(2+)</name>
        <dbReference type="ChEBI" id="CHEBI:29105"/>
    </cofactor>
    <text evidence="9 10">Binds 1 zinc ion per subunit.</text>
</comment>
<keyword evidence="1 9" id="KW-0645">Protease</keyword>
<keyword evidence="8" id="KW-1015">Disulfide bond</keyword>
<feature type="chain" id="PRO_5017102384" description="Metalloendopeptidase" evidence="10">
    <location>
        <begin position="22"/>
        <end position="256"/>
    </location>
</feature>
<evidence type="ECO:0000313" key="12">
    <source>
        <dbReference type="Ensembl" id="ENSPKIP00000010840.1"/>
    </source>
</evidence>
<dbReference type="InterPro" id="IPR024079">
    <property type="entry name" value="MetalloPept_cat_dom_sf"/>
</dbReference>
<dbReference type="PANTHER" id="PTHR10127:SF839">
    <property type="entry name" value="HATCHING ENZYME 1.2-RELATED"/>
    <property type="match status" value="1"/>
</dbReference>
<protein>
    <recommendedName>
        <fullName evidence="10">Metalloendopeptidase</fullName>
        <ecNumber evidence="10">3.4.24.-</ecNumber>
    </recommendedName>
</protein>
<evidence type="ECO:0000313" key="13">
    <source>
        <dbReference type="Proteomes" id="UP000261540"/>
    </source>
</evidence>
<dbReference type="GO" id="GO:0006508">
    <property type="term" value="P:proteolysis"/>
    <property type="evidence" value="ECO:0007669"/>
    <property type="project" value="UniProtKB-KW"/>
</dbReference>
<evidence type="ECO:0000256" key="9">
    <source>
        <dbReference type="PROSITE-ProRule" id="PRU01211"/>
    </source>
</evidence>
<dbReference type="Gene3D" id="3.40.390.10">
    <property type="entry name" value="Collagenase (Catalytic Domain)"/>
    <property type="match status" value="1"/>
</dbReference>
<comment type="caution">
    <text evidence="9">Lacks conserved residue(s) required for the propagation of feature annotation.</text>
</comment>
<keyword evidence="5 9" id="KW-0862">Zinc</keyword>
<evidence type="ECO:0000256" key="8">
    <source>
        <dbReference type="ARBA" id="ARBA00023157"/>
    </source>
</evidence>
<dbReference type="PRINTS" id="PR00480">
    <property type="entry name" value="ASTACIN"/>
</dbReference>
<dbReference type="SMART" id="SM00235">
    <property type="entry name" value="ZnMc"/>
    <property type="match status" value="1"/>
</dbReference>
<feature type="binding site" evidence="9">
    <location>
        <position position="157"/>
    </location>
    <ligand>
        <name>Zn(2+)</name>
        <dbReference type="ChEBI" id="CHEBI:29105"/>
        <note>catalytic</note>
    </ligand>
</feature>
<dbReference type="Pfam" id="PF01400">
    <property type="entry name" value="Astacin"/>
    <property type="match status" value="1"/>
</dbReference>
<dbReference type="GO" id="GO:0004222">
    <property type="term" value="F:metalloendopeptidase activity"/>
    <property type="evidence" value="ECO:0007669"/>
    <property type="project" value="UniProtKB-UniRule"/>
</dbReference>